<feature type="region of interest" description="Disordered" evidence="1">
    <location>
        <begin position="476"/>
        <end position="506"/>
    </location>
</feature>
<dbReference type="Proteomes" id="UP000005237">
    <property type="component" value="Unassembled WGS sequence"/>
</dbReference>
<dbReference type="Gene3D" id="1.10.510.10">
    <property type="entry name" value="Transferase(Phosphotransferase) domain 1"/>
    <property type="match status" value="1"/>
</dbReference>
<proteinExistence type="predicted"/>
<keyword evidence="3" id="KW-1185">Reference proteome</keyword>
<evidence type="ECO:0000313" key="2">
    <source>
        <dbReference type="EnsemblMetazoa" id="CJA04641a.1"/>
    </source>
</evidence>
<dbReference type="EnsemblMetazoa" id="CJA04641a.1">
    <property type="protein sequence ID" value="CJA04641a.1"/>
    <property type="gene ID" value="WBGene00123844"/>
</dbReference>
<sequence length="674" mass="81316">MRSNGEVQVEITGSRQKARKKLREKKTRERRRRALARAEKKREMRLRGKPPISMKNVRVWKTFIGTVSTDKHKNSHFRRKKGRIQARLEKKVRRSALTYQRKEMTKKAGKSPRIALKPSMSMVSSKVVNWKSAGHIQRAKERQQLRRRRNKRQKKMRNQRFRRLRHIQGKFGRRQELKEQVKKMSVVEIKEMLNELKISRDRKMRRRRMRLKNMCRRKRRAEQMIRLARRKARHRRKKHLRFKRWLYKEAKGQNIDLDKKDKPKKIIQERVTWKRIWPKTKRYPYENEHKAKPVKFEPDVNSEAVRMMAETKYMLSETLACMFQYNVKGKFGIENARVLYPKTSIFLDFRYTSKIVDDNAPMEEVKILSRLAKIGSKNSVRVMFTGHFSGLQYCLTTQFSTSLADILNDHKVLPQAIVVHIVEQTLWCMRDLHKIGYCHLQIRPSSFSTLKENQFTFVFKDFHIAKTFSKVHNEVSNLREESSDNDEDENNNDYDEVRKKRKKKRRVKKNIIDPYMSRRQHFRSCRGPADDFESWFYVCARIVNAEPLKWEKQDDHFKMAMSKYEFPQEYGHPDEDIHGFMTSIHEYVLTVTIENAVKVAYCIQEILDEWKGKFKALKTVPWNDDGRYKAKIEKKEKKEAEDMKEDEEELKKEWKQWEEEYEKRDRDDGSNEKE</sequence>
<evidence type="ECO:0000256" key="1">
    <source>
        <dbReference type="SAM" id="MobiDB-lite"/>
    </source>
</evidence>
<feature type="compositionally biased region" description="Basic residues" evidence="1">
    <location>
        <begin position="145"/>
        <end position="159"/>
    </location>
</feature>
<dbReference type="SUPFAM" id="SSF56112">
    <property type="entry name" value="Protein kinase-like (PK-like)"/>
    <property type="match status" value="1"/>
</dbReference>
<organism evidence="2 3">
    <name type="scientific">Caenorhabditis japonica</name>
    <dbReference type="NCBI Taxonomy" id="281687"/>
    <lineage>
        <taxon>Eukaryota</taxon>
        <taxon>Metazoa</taxon>
        <taxon>Ecdysozoa</taxon>
        <taxon>Nematoda</taxon>
        <taxon>Chromadorea</taxon>
        <taxon>Rhabditida</taxon>
        <taxon>Rhabditina</taxon>
        <taxon>Rhabditomorpha</taxon>
        <taxon>Rhabditoidea</taxon>
        <taxon>Rhabditidae</taxon>
        <taxon>Peloderinae</taxon>
        <taxon>Caenorhabditis</taxon>
    </lineage>
</organism>
<feature type="region of interest" description="Disordered" evidence="1">
    <location>
        <begin position="133"/>
        <end position="159"/>
    </location>
</feature>
<feature type="compositionally biased region" description="Basic residues" evidence="1">
    <location>
        <begin position="16"/>
        <end position="30"/>
    </location>
</feature>
<feature type="region of interest" description="Disordered" evidence="1">
    <location>
        <begin position="633"/>
        <end position="652"/>
    </location>
</feature>
<accession>A0A8R1HMA8</accession>
<feature type="compositionally biased region" description="Polar residues" evidence="1">
    <location>
        <begin position="1"/>
        <end position="15"/>
    </location>
</feature>
<name>A0A8R1HMA8_CAEJA</name>
<reference evidence="3" key="1">
    <citation type="submission" date="2010-08" db="EMBL/GenBank/DDBJ databases">
        <authorList>
            <consortium name="Caenorhabditis japonica Sequencing Consortium"/>
            <person name="Wilson R.K."/>
        </authorList>
    </citation>
    <scope>NUCLEOTIDE SEQUENCE [LARGE SCALE GENOMIC DNA]</scope>
    <source>
        <strain evidence="3">DF5081</strain>
    </source>
</reference>
<dbReference type="InterPro" id="IPR050235">
    <property type="entry name" value="CK1_Ser-Thr_kinase"/>
</dbReference>
<feature type="region of interest" description="Disordered" evidence="1">
    <location>
        <begin position="1"/>
        <end position="30"/>
    </location>
</feature>
<protein>
    <recommendedName>
        <fullName evidence="4">Protein kinase domain-containing protein</fullName>
    </recommendedName>
</protein>
<reference evidence="2" key="2">
    <citation type="submission" date="2022-06" db="UniProtKB">
        <authorList>
            <consortium name="EnsemblMetazoa"/>
        </authorList>
    </citation>
    <scope>IDENTIFICATION</scope>
    <source>
        <strain evidence="2">DF5081</strain>
    </source>
</reference>
<evidence type="ECO:0000313" key="3">
    <source>
        <dbReference type="Proteomes" id="UP000005237"/>
    </source>
</evidence>
<feature type="compositionally biased region" description="Acidic residues" evidence="1">
    <location>
        <begin position="483"/>
        <end position="494"/>
    </location>
</feature>
<evidence type="ECO:0008006" key="4">
    <source>
        <dbReference type="Google" id="ProtNLM"/>
    </source>
</evidence>
<dbReference type="InterPro" id="IPR011009">
    <property type="entry name" value="Kinase-like_dom_sf"/>
</dbReference>
<dbReference type="AlphaFoldDB" id="A0A8R1HMA8"/>
<dbReference type="PANTHER" id="PTHR11909">
    <property type="entry name" value="CASEIN KINASE-RELATED"/>
    <property type="match status" value="1"/>
</dbReference>